<dbReference type="GeneID" id="30011557"/>
<dbReference type="RefSeq" id="XP_018691666.1">
    <property type="nucleotide sequence ID" value="XM_018838898.1"/>
</dbReference>
<organism evidence="3 4">
    <name type="scientific">Fonsecaea erecta</name>
    <dbReference type="NCBI Taxonomy" id="1367422"/>
    <lineage>
        <taxon>Eukaryota</taxon>
        <taxon>Fungi</taxon>
        <taxon>Dikarya</taxon>
        <taxon>Ascomycota</taxon>
        <taxon>Pezizomycotina</taxon>
        <taxon>Eurotiomycetes</taxon>
        <taxon>Chaetothyriomycetidae</taxon>
        <taxon>Chaetothyriales</taxon>
        <taxon>Herpotrichiellaceae</taxon>
        <taxon>Fonsecaea</taxon>
    </lineage>
</organism>
<feature type="region of interest" description="Disordered" evidence="1">
    <location>
        <begin position="163"/>
        <end position="183"/>
    </location>
</feature>
<sequence length="383" mass="40737">MALTRILTAIATCFLILGTVLDAADAGNSSQHVVPNATGDKALDPEKVQKYRSLLDEFNWRVKFEDGFKWHDIIDSYTPANADCSPRCLNCAPGCNPRCCALDSSEATKDRSKASPDAFISHPIIPGIGRPLPIPRLGCPCHCESWCPRNVQIVCCFTPASASSPDGPGELTARQQTGAVVDNEETQKSLLDHILPTHGRFWGHPSHPEACPCYCASTCPAYIQTICCTTPGSDARIVHEPPPKPFDVLAMVTETATGDPVSILAAINLTVFDSFITMNLVRGLGRIDEVAYSDATKTFEITLGVVVGPQHAKQALAHTFVVVDGSGLLEEEQVLLGMGFMNRIGVRSGVGGGGGGALIVNKDFLTPLEEGLPVLTGVVDGDA</sequence>
<feature type="signal peptide" evidence="2">
    <location>
        <begin position="1"/>
        <end position="26"/>
    </location>
</feature>
<evidence type="ECO:0000256" key="1">
    <source>
        <dbReference type="SAM" id="MobiDB-lite"/>
    </source>
</evidence>
<reference evidence="3 4" key="1">
    <citation type="submission" date="2016-04" db="EMBL/GenBank/DDBJ databases">
        <title>Draft genome of Fonsecaea erecta CBS 125763.</title>
        <authorList>
            <person name="Weiss V.A."/>
            <person name="Vicente V.A."/>
            <person name="Raittz R.T."/>
            <person name="Moreno L.F."/>
            <person name="De Souza E.M."/>
            <person name="Pedrosa F.O."/>
            <person name="Steffens M.B."/>
            <person name="Faoro H."/>
            <person name="Tadra-Sfeir M.Z."/>
            <person name="Najafzadeh M.J."/>
            <person name="Felipe M.S."/>
            <person name="Teixeira M."/>
            <person name="Sun J."/>
            <person name="Xi L."/>
            <person name="Gomes R."/>
            <person name="De Azevedo C.M."/>
            <person name="Salgado C.G."/>
            <person name="Da Silva M.B."/>
            <person name="Nascimento M.F."/>
            <person name="Queiroz-Telles F."/>
            <person name="Attili D.S."/>
            <person name="Gorbushina A."/>
        </authorList>
    </citation>
    <scope>NUCLEOTIDE SEQUENCE [LARGE SCALE GENOMIC DNA]</scope>
    <source>
        <strain evidence="3 4">CBS 125763</strain>
    </source>
</reference>
<evidence type="ECO:0000313" key="3">
    <source>
        <dbReference type="EMBL" id="OAP58299.1"/>
    </source>
</evidence>
<accession>A0A178ZET5</accession>
<proteinExistence type="predicted"/>
<keyword evidence="4" id="KW-1185">Reference proteome</keyword>
<dbReference type="AlphaFoldDB" id="A0A178ZET5"/>
<protein>
    <submittedName>
        <fullName evidence="3">Uncharacterized protein</fullName>
    </submittedName>
</protein>
<keyword evidence="2" id="KW-0732">Signal</keyword>
<gene>
    <name evidence="3" type="ORF">AYL99_07389</name>
</gene>
<feature type="chain" id="PRO_5008098454" evidence="2">
    <location>
        <begin position="27"/>
        <end position="383"/>
    </location>
</feature>
<name>A0A178ZET5_9EURO</name>
<dbReference type="STRING" id="1367422.A0A178ZET5"/>
<evidence type="ECO:0000313" key="4">
    <source>
        <dbReference type="Proteomes" id="UP000078343"/>
    </source>
</evidence>
<comment type="caution">
    <text evidence="3">The sequence shown here is derived from an EMBL/GenBank/DDBJ whole genome shotgun (WGS) entry which is preliminary data.</text>
</comment>
<evidence type="ECO:0000256" key="2">
    <source>
        <dbReference type="SAM" id="SignalP"/>
    </source>
</evidence>
<dbReference type="EMBL" id="LVYI01000006">
    <property type="protein sequence ID" value="OAP58299.1"/>
    <property type="molecule type" value="Genomic_DNA"/>
</dbReference>
<dbReference type="OrthoDB" id="4135936at2759"/>
<dbReference type="Proteomes" id="UP000078343">
    <property type="component" value="Unassembled WGS sequence"/>
</dbReference>